<proteinExistence type="predicted"/>
<feature type="compositionally biased region" description="Low complexity" evidence="1">
    <location>
        <begin position="1"/>
        <end position="18"/>
    </location>
</feature>
<feature type="non-terminal residue" evidence="3">
    <location>
        <position position="324"/>
    </location>
</feature>
<organism evidence="2 3">
    <name type="scientific">Gymnodraco acuticeps</name>
    <name type="common">Antarctic dragonfish</name>
    <dbReference type="NCBI Taxonomy" id="8218"/>
    <lineage>
        <taxon>Eukaryota</taxon>
        <taxon>Metazoa</taxon>
        <taxon>Chordata</taxon>
        <taxon>Craniata</taxon>
        <taxon>Vertebrata</taxon>
        <taxon>Euteleostomi</taxon>
        <taxon>Actinopterygii</taxon>
        <taxon>Neopterygii</taxon>
        <taxon>Teleostei</taxon>
        <taxon>Neoteleostei</taxon>
        <taxon>Acanthomorphata</taxon>
        <taxon>Eupercaria</taxon>
        <taxon>Perciformes</taxon>
        <taxon>Notothenioidei</taxon>
        <taxon>Bathydraconidae</taxon>
        <taxon>Gymnodraco</taxon>
    </lineage>
</organism>
<dbReference type="GeneID" id="117548908"/>
<feature type="compositionally biased region" description="Low complexity" evidence="1">
    <location>
        <begin position="129"/>
        <end position="141"/>
    </location>
</feature>
<reference evidence="3" key="1">
    <citation type="submission" date="2025-08" db="UniProtKB">
        <authorList>
            <consortium name="RefSeq"/>
        </authorList>
    </citation>
    <scope>IDENTIFICATION</scope>
</reference>
<protein>
    <submittedName>
        <fullName evidence="3">Atrophin-1-like</fullName>
    </submittedName>
</protein>
<dbReference type="RefSeq" id="XP_034076327.1">
    <property type="nucleotide sequence ID" value="XM_034220436.1"/>
</dbReference>
<dbReference type="Proteomes" id="UP000515161">
    <property type="component" value="Unplaced"/>
</dbReference>
<evidence type="ECO:0000313" key="2">
    <source>
        <dbReference type="Proteomes" id="UP000515161"/>
    </source>
</evidence>
<keyword evidence="2" id="KW-1185">Reference proteome</keyword>
<feature type="region of interest" description="Disordered" evidence="1">
    <location>
        <begin position="102"/>
        <end position="163"/>
    </location>
</feature>
<dbReference type="InParanoid" id="A0A6P8VI51"/>
<evidence type="ECO:0000313" key="3">
    <source>
        <dbReference type="RefSeq" id="XP_034076327.1"/>
    </source>
</evidence>
<dbReference type="OrthoDB" id="8952572at2759"/>
<feature type="region of interest" description="Disordered" evidence="1">
    <location>
        <begin position="1"/>
        <end position="64"/>
    </location>
</feature>
<gene>
    <name evidence="3" type="primary">LOC117548908</name>
</gene>
<sequence>MGNSDSLVVSPAVSSASLRFSSRREELPSARSWWRSQGVSGRKGRTNTPQNTFIPNKTFPPNNTVTPKNSFTPNNTFTPNITFTPPPCTSWSYQSGAASPERRHAGLFSGGSNGAGGGGGSPKVLLTKDGSNNSSLSSDGSWFDSPWGGELTDNPPSTTFSSGDSGLGDSLILIPVLKTLKPPWPPVDPQISHLLLTPPPSPPRWMPLLLPPPPLRQRWCCSVTPPPPAAAPGNSRKDFLKSVRRLSDWTGSLTRKKRRVQEPYGSSEGLTGPDSGLWICNPLHALNQNQEQNQVPVFPCRSLNQNQEQNQVSVFPCRSLNQNQ</sequence>
<feature type="compositionally biased region" description="Gly residues" evidence="1">
    <location>
        <begin position="108"/>
        <end position="121"/>
    </location>
</feature>
<name>A0A6P8VI51_GYMAC</name>
<evidence type="ECO:0000256" key="1">
    <source>
        <dbReference type="SAM" id="MobiDB-lite"/>
    </source>
</evidence>
<feature type="compositionally biased region" description="Polar residues" evidence="1">
    <location>
        <begin position="46"/>
        <end position="64"/>
    </location>
</feature>
<dbReference type="KEGG" id="gacu:117548908"/>
<dbReference type="AlphaFoldDB" id="A0A6P8VI51"/>
<accession>A0A6P8VI51</accession>